<sequence>MFALSSFRTPIVAKASRISLYSTINVDFKDEIKEEEEKLVVRKPIPKNSSKIQSWRKPVYYAPHQHVFEQSPDFSFKDGRTVHVTSQKQLDYKLDQIRLAKKIVSLLKETQAVEEIYKKEVAQKEAREKEEAAKRPIEKGKMMIA</sequence>
<dbReference type="AlphaFoldDB" id="A0A8S1FA66"/>
<feature type="region of interest" description="Disordered" evidence="1">
    <location>
        <begin position="124"/>
        <end position="145"/>
    </location>
</feature>
<gene>
    <name evidence="2" type="ORF">CBOVIS_LOCUS10256</name>
</gene>
<dbReference type="GO" id="GO:0005762">
    <property type="term" value="C:mitochondrial large ribosomal subunit"/>
    <property type="evidence" value="ECO:0007669"/>
    <property type="project" value="InterPro"/>
</dbReference>
<protein>
    <recommendedName>
        <fullName evidence="4">39S ribosomal protein L52, mitochondrial</fullName>
    </recommendedName>
</protein>
<organism evidence="2 3">
    <name type="scientific">Caenorhabditis bovis</name>
    <dbReference type="NCBI Taxonomy" id="2654633"/>
    <lineage>
        <taxon>Eukaryota</taxon>
        <taxon>Metazoa</taxon>
        <taxon>Ecdysozoa</taxon>
        <taxon>Nematoda</taxon>
        <taxon>Chromadorea</taxon>
        <taxon>Rhabditida</taxon>
        <taxon>Rhabditina</taxon>
        <taxon>Rhabditomorpha</taxon>
        <taxon>Rhabditoidea</taxon>
        <taxon>Rhabditidae</taxon>
        <taxon>Peloderinae</taxon>
        <taxon>Caenorhabditis</taxon>
    </lineage>
</organism>
<dbReference type="EMBL" id="CADEPM010000007">
    <property type="protein sequence ID" value="CAB3408475.1"/>
    <property type="molecule type" value="Genomic_DNA"/>
</dbReference>
<dbReference type="InterPro" id="IPR034596">
    <property type="entry name" value="Ribosomal_mL52"/>
</dbReference>
<evidence type="ECO:0000256" key="1">
    <source>
        <dbReference type="SAM" id="MobiDB-lite"/>
    </source>
</evidence>
<comment type="caution">
    <text evidence="2">The sequence shown here is derived from an EMBL/GenBank/DDBJ whole genome shotgun (WGS) entry which is preliminary data.</text>
</comment>
<dbReference type="OrthoDB" id="5863224at2759"/>
<dbReference type="Pfam" id="PF18699">
    <property type="entry name" value="MRPL52"/>
    <property type="match status" value="1"/>
</dbReference>
<evidence type="ECO:0000313" key="3">
    <source>
        <dbReference type="Proteomes" id="UP000494206"/>
    </source>
</evidence>
<dbReference type="GO" id="GO:0032543">
    <property type="term" value="P:mitochondrial translation"/>
    <property type="evidence" value="ECO:0007669"/>
    <property type="project" value="InterPro"/>
</dbReference>
<keyword evidence="3" id="KW-1185">Reference proteome</keyword>
<evidence type="ECO:0008006" key="4">
    <source>
        <dbReference type="Google" id="ProtNLM"/>
    </source>
</evidence>
<evidence type="ECO:0000313" key="2">
    <source>
        <dbReference type="EMBL" id="CAB3408475.1"/>
    </source>
</evidence>
<name>A0A8S1FA66_9PELO</name>
<dbReference type="Proteomes" id="UP000494206">
    <property type="component" value="Unassembled WGS sequence"/>
</dbReference>
<reference evidence="2 3" key="1">
    <citation type="submission" date="2020-04" db="EMBL/GenBank/DDBJ databases">
        <authorList>
            <person name="Laetsch R D."/>
            <person name="Stevens L."/>
            <person name="Kumar S."/>
            <person name="Blaxter L. M."/>
        </authorList>
    </citation>
    <scope>NUCLEOTIDE SEQUENCE [LARGE SCALE GENOMIC DNA]</scope>
</reference>
<accession>A0A8S1FA66</accession>
<proteinExistence type="predicted"/>
<dbReference type="GO" id="GO:0003735">
    <property type="term" value="F:structural constituent of ribosome"/>
    <property type="evidence" value="ECO:0007669"/>
    <property type="project" value="InterPro"/>
</dbReference>